<gene>
    <name evidence="2" type="ORF">MPOCJGCO_1187</name>
</gene>
<evidence type="ECO:0000313" key="3">
    <source>
        <dbReference type="Proteomes" id="UP001055057"/>
    </source>
</evidence>
<feature type="region of interest" description="Disordered" evidence="1">
    <location>
        <begin position="1"/>
        <end position="20"/>
    </location>
</feature>
<dbReference type="RefSeq" id="WP_238181691.1">
    <property type="nucleotide sequence ID" value="NZ_BPRB01000062.1"/>
</dbReference>
<reference evidence="2" key="2">
    <citation type="submission" date="2021-08" db="EMBL/GenBank/DDBJ databases">
        <authorList>
            <person name="Tani A."/>
            <person name="Ola A."/>
            <person name="Ogura Y."/>
            <person name="Katsura K."/>
            <person name="Hayashi T."/>
        </authorList>
    </citation>
    <scope>NUCLEOTIDE SEQUENCE</scope>
    <source>
        <strain evidence="2">DSM 23632</strain>
    </source>
</reference>
<accession>A0ABQ4TZ12</accession>
<name>A0ABQ4TZ12_9HYPH</name>
<sequence length="208" mass="23046">MGGYGSGRAGGRPTTQDGLTLDLPRLFKQRSLQPGCTRAGTLTWTNTRTGAHVASIGYGAELDATRGRMRLHYTTTRSDGEAHKSDYWVDLATTPQPFGGHRWWFICPRLGICVAKLHLPPGALSFASRKAYRLGYRSQRETSRDRALSRAYDLRYRLGAEGIIGDRIAKPKGMRWATFAREMERVAEAEAVCTGNLIAVARKFGLQV</sequence>
<comment type="caution">
    <text evidence="2">The sequence shown here is derived from an EMBL/GenBank/DDBJ whole genome shotgun (WGS) entry which is preliminary data.</text>
</comment>
<evidence type="ECO:0000256" key="1">
    <source>
        <dbReference type="SAM" id="MobiDB-lite"/>
    </source>
</evidence>
<feature type="compositionally biased region" description="Gly residues" evidence="1">
    <location>
        <begin position="1"/>
        <end position="10"/>
    </location>
</feature>
<reference evidence="2" key="1">
    <citation type="journal article" date="2021" name="Front. Microbiol.">
        <title>Comprehensive Comparative Genomics and Phenotyping of Methylobacterium Species.</title>
        <authorList>
            <person name="Alessa O."/>
            <person name="Ogura Y."/>
            <person name="Fujitani Y."/>
            <person name="Takami H."/>
            <person name="Hayashi T."/>
            <person name="Sahin N."/>
            <person name="Tani A."/>
        </authorList>
    </citation>
    <scope>NUCLEOTIDE SEQUENCE</scope>
    <source>
        <strain evidence="2">DSM 23632</strain>
    </source>
</reference>
<keyword evidence="3" id="KW-1185">Reference proteome</keyword>
<dbReference type="EMBL" id="BPRB01000062">
    <property type="protein sequence ID" value="GJE59100.1"/>
    <property type="molecule type" value="Genomic_DNA"/>
</dbReference>
<organism evidence="2 3">
    <name type="scientific">Methylobacterium trifolii</name>
    <dbReference type="NCBI Taxonomy" id="1003092"/>
    <lineage>
        <taxon>Bacteria</taxon>
        <taxon>Pseudomonadati</taxon>
        <taxon>Pseudomonadota</taxon>
        <taxon>Alphaproteobacteria</taxon>
        <taxon>Hyphomicrobiales</taxon>
        <taxon>Methylobacteriaceae</taxon>
        <taxon>Methylobacterium</taxon>
    </lineage>
</organism>
<evidence type="ECO:0000313" key="2">
    <source>
        <dbReference type="EMBL" id="GJE59100.1"/>
    </source>
</evidence>
<proteinExistence type="predicted"/>
<protein>
    <submittedName>
        <fullName evidence="2">Uncharacterized protein</fullName>
    </submittedName>
</protein>
<dbReference type="Proteomes" id="UP001055057">
    <property type="component" value="Unassembled WGS sequence"/>
</dbReference>